<organism evidence="2 3">
    <name type="scientific">Ramazzottius varieornatus</name>
    <name type="common">Water bear</name>
    <name type="synonym">Tardigrade</name>
    <dbReference type="NCBI Taxonomy" id="947166"/>
    <lineage>
        <taxon>Eukaryota</taxon>
        <taxon>Metazoa</taxon>
        <taxon>Ecdysozoa</taxon>
        <taxon>Tardigrada</taxon>
        <taxon>Eutardigrada</taxon>
        <taxon>Parachela</taxon>
        <taxon>Hypsibioidea</taxon>
        <taxon>Ramazzottiidae</taxon>
        <taxon>Ramazzottius</taxon>
    </lineage>
</organism>
<dbReference type="STRING" id="947166.A0A1D1VDF6"/>
<gene>
    <name evidence="2" type="primary">RvY_10652-1</name>
    <name evidence="2" type="synonym">RvY_10652.1</name>
    <name evidence="2" type="ORF">RvY_10652</name>
</gene>
<proteinExistence type="predicted"/>
<dbReference type="InterPro" id="IPR016135">
    <property type="entry name" value="UBQ-conjugating_enzyme/RWD"/>
</dbReference>
<dbReference type="Proteomes" id="UP000186922">
    <property type="component" value="Unassembled WGS sequence"/>
</dbReference>
<dbReference type="EMBL" id="BDGG01000005">
    <property type="protein sequence ID" value="GAU99691.1"/>
    <property type="molecule type" value="Genomic_DNA"/>
</dbReference>
<dbReference type="Pfam" id="PF00179">
    <property type="entry name" value="UQ_con"/>
    <property type="match status" value="1"/>
</dbReference>
<evidence type="ECO:0000259" key="1">
    <source>
        <dbReference type="PROSITE" id="PS50127"/>
    </source>
</evidence>
<dbReference type="PROSITE" id="PS50127">
    <property type="entry name" value="UBC_2"/>
    <property type="match status" value="1"/>
</dbReference>
<dbReference type="Gene3D" id="3.10.110.10">
    <property type="entry name" value="Ubiquitin Conjugating Enzyme"/>
    <property type="match status" value="1"/>
</dbReference>
<reference evidence="2 3" key="1">
    <citation type="journal article" date="2016" name="Nat. Commun.">
        <title>Extremotolerant tardigrade genome and improved radiotolerance of human cultured cells by tardigrade-unique protein.</title>
        <authorList>
            <person name="Hashimoto T."/>
            <person name="Horikawa D.D."/>
            <person name="Saito Y."/>
            <person name="Kuwahara H."/>
            <person name="Kozuka-Hata H."/>
            <person name="Shin-I T."/>
            <person name="Minakuchi Y."/>
            <person name="Ohishi K."/>
            <person name="Motoyama A."/>
            <person name="Aizu T."/>
            <person name="Enomoto A."/>
            <person name="Kondo K."/>
            <person name="Tanaka S."/>
            <person name="Hara Y."/>
            <person name="Koshikawa S."/>
            <person name="Sagara H."/>
            <person name="Miura T."/>
            <person name="Yokobori S."/>
            <person name="Miyagawa K."/>
            <person name="Suzuki Y."/>
            <person name="Kubo T."/>
            <person name="Oyama M."/>
            <person name="Kohara Y."/>
            <person name="Fujiyama A."/>
            <person name="Arakawa K."/>
            <person name="Katayama T."/>
            <person name="Toyoda A."/>
            <person name="Kunieda T."/>
        </authorList>
    </citation>
    <scope>NUCLEOTIDE SEQUENCE [LARGE SCALE GENOMIC DNA]</scope>
    <source>
        <strain evidence="2 3">YOKOZUNA-1</strain>
    </source>
</reference>
<comment type="caution">
    <text evidence="2">The sequence shown here is derived from an EMBL/GenBank/DDBJ whole genome shotgun (WGS) entry which is preliminary data.</text>
</comment>
<dbReference type="OrthoDB" id="19692at2759"/>
<sequence length="86" mass="9388">MTKSVTEQTNVSSLEVTILGPPNTSYNGGRLRLHISFPAVYPAEAPQTKMLTKIVSPFFTDHGDFYYKFSELYGGEVGGYCGALSC</sequence>
<dbReference type="SUPFAM" id="SSF54495">
    <property type="entry name" value="UBC-like"/>
    <property type="match status" value="1"/>
</dbReference>
<evidence type="ECO:0000313" key="2">
    <source>
        <dbReference type="EMBL" id="GAU99691.1"/>
    </source>
</evidence>
<dbReference type="CDD" id="cd00195">
    <property type="entry name" value="UBCc_UEV"/>
    <property type="match status" value="1"/>
</dbReference>
<name>A0A1D1VDF6_RAMVA</name>
<dbReference type="AlphaFoldDB" id="A0A1D1VDF6"/>
<keyword evidence="3" id="KW-1185">Reference proteome</keyword>
<accession>A0A1D1VDF6</accession>
<protein>
    <recommendedName>
        <fullName evidence="1">UBC core domain-containing protein</fullName>
    </recommendedName>
</protein>
<feature type="domain" description="UBC core" evidence="1">
    <location>
        <begin position="1"/>
        <end position="86"/>
    </location>
</feature>
<evidence type="ECO:0000313" key="3">
    <source>
        <dbReference type="Proteomes" id="UP000186922"/>
    </source>
</evidence>
<dbReference type="InterPro" id="IPR000608">
    <property type="entry name" value="UBC"/>
</dbReference>